<keyword evidence="1" id="KW-0175">Coiled coil</keyword>
<dbReference type="Proteomes" id="UP001225761">
    <property type="component" value="Unassembled WGS sequence"/>
</dbReference>
<dbReference type="RefSeq" id="WP_166552879.1">
    <property type="nucleotide sequence ID" value="NZ_JASHIE010000017.1"/>
</dbReference>
<protein>
    <submittedName>
        <fullName evidence="3">AAA family ATPase</fullName>
    </submittedName>
</protein>
<reference evidence="3 4" key="1">
    <citation type="submission" date="2023-05" db="EMBL/GenBank/DDBJ databases">
        <title>Novel species of genus Flectobacillus isolated from stream in China.</title>
        <authorList>
            <person name="Lu H."/>
        </authorList>
    </citation>
    <scope>NUCLEOTIDE SEQUENCE [LARGE SCALE GENOMIC DNA]</scope>
    <source>
        <strain evidence="3 4">LFS242W</strain>
    </source>
</reference>
<evidence type="ECO:0000259" key="2">
    <source>
        <dbReference type="Pfam" id="PF13476"/>
    </source>
</evidence>
<dbReference type="InterPro" id="IPR027417">
    <property type="entry name" value="P-loop_NTPase"/>
</dbReference>
<dbReference type="EMBL" id="JASHIE010000017">
    <property type="protein sequence ID" value="MDI9877032.1"/>
    <property type="molecule type" value="Genomic_DNA"/>
</dbReference>
<gene>
    <name evidence="3" type="ORF">QM481_21015</name>
</gene>
<dbReference type="Gene3D" id="3.40.50.300">
    <property type="entry name" value="P-loop containing nucleotide triphosphate hydrolases"/>
    <property type="match status" value="1"/>
</dbReference>
<evidence type="ECO:0000313" key="3">
    <source>
        <dbReference type="EMBL" id="MDI9877032.1"/>
    </source>
</evidence>
<comment type="caution">
    <text evidence="3">The sequence shown here is derived from an EMBL/GenBank/DDBJ whole genome shotgun (WGS) entry which is preliminary data.</text>
</comment>
<dbReference type="PANTHER" id="PTHR43581:SF2">
    <property type="entry name" value="EXCINUCLEASE ATPASE SUBUNIT"/>
    <property type="match status" value="1"/>
</dbReference>
<feature type="coiled-coil region" evidence="1">
    <location>
        <begin position="367"/>
        <end position="394"/>
    </location>
</feature>
<keyword evidence="4" id="KW-1185">Reference proteome</keyword>
<evidence type="ECO:0000256" key="1">
    <source>
        <dbReference type="SAM" id="Coils"/>
    </source>
</evidence>
<feature type="domain" description="Rad50/SbcC-type AAA" evidence="2">
    <location>
        <begin position="5"/>
        <end position="226"/>
    </location>
</feature>
<dbReference type="InterPro" id="IPR038729">
    <property type="entry name" value="Rad50/SbcC_AAA"/>
</dbReference>
<sequence>MNITRLTLKNFRNIEEGTFKLDPDFTVIIGVNGKGKSSILLGLRVACGAFFLGISEVKKRHIIESDIRLKDLGKFLVPQKPVKIEAEGYFEGKIKDTIIWKRQILEDSKSTTSSDADVGNVRKIGKEKYHQIVLQENDNVELPVIAFFGTSRIHGAGRNRESRTGRQIFKEGYQDWIEMKATTFKYEDWLSSYDFLRKSNREYSNTKQAFFDTIKKANPYITEIEEQAGKLWIKVQIDDYTSDLLPLELHSDGIRSFTEMVAELAYRCVILNGFLDDKAVIKSRGIVMIDELDLHLHPTWQRHVIADLKNAFPHIQFVATTHSPFIVQSLGANELINLDKPELTQIPDELPLNKVVTDIMGVENIRSDDFENRYQRAKTALEEINNDNKKLTLDDYQNISSLIGKIIKDEVNDPIYKAYLEAKEENETD</sequence>
<proteinExistence type="predicted"/>
<organism evidence="3 4">
    <name type="scientific">Flectobacillus rivi</name>
    <dbReference type="NCBI Taxonomy" id="2984209"/>
    <lineage>
        <taxon>Bacteria</taxon>
        <taxon>Pseudomonadati</taxon>
        <taxon>Bacteroidota</taxon>
        <taxon>Cytophagia</taxon>
        <taxon>Cytophagales</taxon>
        <taxon>Flectobacillaceae</taxon>
        <taxon>Flectobacillus</taxon>
    </lineage>
</organism>
<evidence type="ECO:0000313" key="4">
    <source>
        <dbReference type="Proteomes" id="UP001225761"/>
    </source>
</evidence>
<dbReference type="SUPFAM" id="SSF52540">
    <property type="entry name" value="P-loop containing nucleoside triphosphate hydrolases"/>
    <property type="match status" value="1"/>
</dbReference>
<accession>A0ABT6Z7D1</accession>
<dbReference type="PANTHER" id="PTHR43581">
    <property type="entry name" value="ATP/GTP PHOSPHATASE"/>
    <property type="match status" value="1"/>
</dbReference>
<name>A0ABT6Z7D1_9BACT</name>
<dbReference type="InterPro" id="IPR051396">
    <property type="entry name" value="Bact_Antivir_Def_Nuclease"/>
</dbReference>
<dbReference type="Pfam" id="PF13476">
    <property type="entry name" value="AAA_23"/>
    <property type="match status" value="1"/>
</dbReference>